<dbReference type="InterPro" id="IPR018060">
    <property type="entry name" value="HTH_AraC"/>
</dbReference>
<evidence type="ECO:0000259" key="4">
    <source>
        <dbReference type="PROSITE" id="PS01124"/>
    </source>
</evidence>
<dbReference type="PROSITE" id="PS01124">
    <property type="entry name" value="HTH_ARAC_FAMILY_2"/>
    <property type="match status" value="1"/>
</dbReference>
<keyword evidence="1" id="KW-0805">Transcription regulation</keyword>
<organism evidence="5 6">
    <name type="scientific">Duganella flavida</name>
    <dbReference type="NCBI Taxonomy" id="2692175"/>
    <lineage>
        <taxon>Bacteria</taxon>
        <taxon>Pseudomonadati</taxon>
        <taxon>Pseudomonadota</taxon>
        <taxon>Betaproteobacteria</taxon>
        <taxon>Burkholderiales</taxon>
        <taxon>Oxalobacteraceae</taxon>
        <taxon>Telluria group</taxon>
        <taxon>Duganella</taxon>
    </lineage>
</organism>
<evidence type="ECO:0000313" key="6">
    <source>
        <dbReference type="Proteomes" id="UP000479335"/>
    </source>
</evidence>
<evidence type="ECO:0000256" key="1">
    <source>
        <dbReference type="ARBA" id="ARBA00023015"/>
    </source>
</evidence>
<dbReference type="Pfam" id="PF12833">
    <property type="entry name" value="HTH_18"/>
    <property type="match status" value="1"/>
</dbReference>
<evidence type="ECO:0000256" key="3">
    <source>
        <dbReference type="ARBA" id="ARBA00023163"/>
    </source>
</evidence>
<keyword evidence="3" id="KW-0804">Transcription</keyword>
<keyword evidence="6" id="KW-1185">Reference proteome</keyword>
<dbReference type="AlphaFoldDB" id="A0A6L8K9Z9"/>
<reference evidence="5 6" key="1">
    <citation type="submission" date="2019-12" db="EMBL/GenBank/DDBJ databases">
        <title>Novel species isolated from a subtropical stream in China.</title>
        <authorList>
            <person name="Lu H."/>
        </authorList>
    </citation>
    <scope>NUCLEOTIDE SEQUENCE [LARGE SCALE GENOMIC DNA]</scope>
    <source>
        <strain evidence="5 6">FT135W</strain>
    </source>
</reference>
<keyword evidence="2" id="KW-0238">DNA-binding</keyword>
<dbReference type="RefSeq" id="WP_161006151.1">
    <property type="nucleotide sequence ID" value="NZ_WWCN01000004.1"/>
</dbReference>
<evidence type="ECO:0000313" key="5">
    <source>
        <dbReference type="EMBL" id="MYM22654.1"/>
    </source>
</evidence>
<dbReference type="GO" id="GO:0043565">
    <property type="term" value="F:sequence-specific DNA binding"/>
    <property type="evidence" value="ECO:0007669"/>
    <property type="project" value="InterPro"/>
</dbReference>
<dbReference type="InterPro" id="IPR009057">
    <property type="entry name" value="Homeodomain-like_sf"/>
</dbReference>
<protein>
    <submittedName>
        <fullName evidence="5">Helix-turn-helix domain-containing protein</fullName>
    </submittedName>
</protein>
<dbReference type="Gene3D" id="1.10.10.60">
    <property type="entry name" value="Homeodomain-like"/>
    <property type="match status" value="1"/>
</dbReference>
<dbReference type="GO" id="GO:0003700">
    <property type="term" value="F:DNA-binding transcription factor activity"/>
    <property type="evidence" value="ECO:0007669"/>
    <property type="project" value="InterPro"/>
</dbReference>
<dbReference type="InterPro" id="IPR050204">
    <property type="entry name" value="AraC_XylS_family_regulators"/>
</dbReference>
<comment type="caution">
    <text evidence="5">The sequence shown here is derived from an EMBL/GenBank/DDBJ whole genome shotgun (WGS) entry which is preliminary data.</text>
</comment>
<feature type="domain" description="HTH araC/xylS-type" evidence="4">
    <location>
        <begin position="227"/>
        <end position="328"/>
    </location>
</feature>
<dbReference type="PANTHER" id="PTHR46796:SF6">
    <property type="entry name" value="ARAC SUBFAMILY"/>
    <property type="match status" value="1"/>
</dbReference>
<dbReference type="PANTHER" id="PTHR46796">
    <property type="entry name" value="HTH-TYPE TRANSCRIPTIONAL ACTIVATOR RHAS-RELATED"/>
    <property type="match status" value="1"/>
</dbReference>
<dbReference type="SMART" id="SM00342">
    <property type="entry name" value="HTH_ARAC"/>
    <property type="match status" value="1"/>
</dbReference>
<dbReference type="EMBL" id="WWCN01000004">
    <property type="protein sequence ID" value="MYM22654.1"/>
    <property type="molecule type" value="Genomic_DNA"/>
</dbReference>
<dbReference type="SUPFAM" id="SSF46689">
    <property type="entry name" value="Homeodomain-like"/>
    <property type="match status" value="1"/>
</dbReference>
<name>A0A6L8K9Z9_9BURK</name>
<proteinExistence type="predicted"/>
<gene>
    <name evidence="5" type="ORF">GTP46_08345</name>
</gene>
<evidence type="ECO:0000256" key="2">
    <source>
        <dbReference type="ARBA" id="ARBA00023125"/>
    </source>
</evidence>
<dbReference type="Proteomes" id="UP000479335">
    <property type="component" value="Unassembled WGS sequence"/>
</dbReference>
<sequence>MQTSDMQEFRAATVHRWSTDDLPATSTTETSAASFATAIALNRAPQIETISHGGFRVATERLDIGPLSIIRQSGSAHREIHPAIGFGGPESVQYSLMVNVQSGWTIGWPEPVFLHAGEGILLDSAADIVMGFPDNHEISIIRFTEAWLRGWLPVPADMVGRPIRADHNWGRSLTSFVGLLRPAMVGRSAVPINALLDQVGSLLALTAFELQQLPMREPMREPIDLTQRILVLIVQRCAETDLCADDIAQALSVSTRTLHRVLAKSDAAFGALLITARARAAQRMLESPLFNKFTTEQIGHRAGFKDQSHFIRTMRDKFGATPTNMRRSSQDHTT</sequence>
<accession>A0A6L8K9Z9</accession>